<proteinExistence type="predicted"/>
<dbReference type="RefSeq" id="XP_016257952.1">
    <property type="nucleotide sequence ID" value="XM_016411198.1"/>
</dbReference>
<accession>A0A0D2ABL9</accession>
<sequence length="377" mass="41770">MADTETPESEETLLQQSKGVIEDTAQIFCRYLLSDWSRKKTPYGLDGALAEASTAGPDVTTRIFLTAGFSAWIAYFLASTGEGHYEGRHAQLQAITTFNQLSIEERTLVAKRVAETVPHPTVKHAIDKMLQEPKRRRLLSQTSDREVRAQPNLTSPVHSLDSAAVSLLSPTRRNLTPVPDLSQNVIGLNSSQHQQVLSHASLQGTADLFPEYMSGAIRRDAIQINGITRWKAAVTMAFPYVGKVDSLMSLAIKETKVEHIAMALFNVHVEVESAVQARQVVMQDGVRLMPNPEITLLGVQSEAIKKLFGLDIYNAIKASRVFQEELEQGTRATRCVSMIIPSNPRFEAIINLNLGLKEGSLVKNKLYRRFSDKGTID</sequence>
<dbReference type="Proteomes" id="UP000053342">
    <property type="component" value="Unassembled WGS sequence"/>
</dbReference>
<dbReference type="VEuPathDB" id="FungiDB:PV06_09732"/>
<protein>
    <submittedName>
        <fullName evidence="1">Uncharacterized protein</fullName>
    </submittedName>
</protein>
<name>A0A0D2ABL9_9EURO</name>
<dbReference type="AlphaFoldDB" id="A0A0D2ABL9"/>
<evidence type="ECO:0000313" key="2">
    <source>
        <dbReference type="Proteomes" id="UP000053342"/>
    </source>
</evidence>
<gene>
    <name evidence="1" type="ORF">PV06_09732</name>
</gene>
<dbReference type="OrthoDB" id="4363044at2759"/>
<dbReference type="STRING" id="215243.A0A0D2ABL9"/>
<dbReference type="HOGENOM" id="CLU_028279_1_1_1"/>
<reference evidence="1 2" key="1">
    <citation type="submission" date="2015-01" db="EMBL/GenBank/DDBJ databases">
        <title>The Genome Sequence of Exophiala oligosperma CBS72588.</title>
        <authorList>
            <consortium name="The Broad Institute Genomics Platform"/>
            <person name="Cuomo C."/>
            <person name="de Hoog S."/>
            <person name="Gorbushina A."/>
            <person name="Stielow B."/>
            <person name="Teixiera M."/>
            <person name="Abouelleil A."/>
            <person name="Chapman S.B."/>
            <person name="Priest M."/>
            <person name="Young S.K."/>
            <person name="Wortman J."/>
            <person name="Nusbaum C."/>
            <person name="Birren B."/>
        </authorList>
    </citation>
    <scope>NUCLEOTIDE SEQUENCE [LARGE SCALE GENOMIC DNA]</scope>
    <source>
        <strain evidence="1 2">CBS 72588</strain>
    </source>
</reference>
<evidence type="ECO:0000313" key="1">
    <source>
        <dbReference type="EMBL" id="KIW37736.1"/>
    </source>
</evidence>
<dbReference type="GeneID" id="27361806"/>
<organism evidence="1 2">
    <name type="scientific">Exophiala oligosperma</name>
    <dbReference type="NCBI Taxonomy" id="215243"/>
    <lineage>
        <taxon>Eukaryota</taxon>
        <taxon>Fungi</taxon>
        <taxon>Dikarya</taxon>
        <taxon>Ascomycota</taxon>
        <taxon>Pezizomycotina</taxon>
        <taxon>Eurotiomycetes</taxon>
        <taxon>Chaetothyriomycetidae</taxon>
        <taxon>Chaetothyriales</taxon>
        <taxon>Herpotrichiellaceae</taxon>
        <taxon>Exophiala</taxon>
    </lineage>
</organism>
<dbReference type="EMBL" id="KN847342">
    <property type="protein sequence ID" value="KIW37736.1"/>
    <property type="molecule type" value="Genomic_DNA"/>
</dbReference>
<keyword evidence="2" id="KW-1185">Reference proteome</keyword>